<organism evidence="1 2">
    <name type="scientific">Populus alba</name>
    <name type="common">White poplar</name>
    <dbReference type="NCBI Taxonomy" id="43335"/>
    <lineage>
        <taxon>Eukaryota</taxon>
        <taxon>Viridiplantae</taxon>
        <taxon>Streptophyta</taxon>
        <taxon>Embryophyta</taxon>
        <taxon>Tracheophyta</taxon>
        <taxon>Spermatophyta</taxon>
        <taxon>Magnoliopsida</taxon>
        <taxon>eudicotyledons</taxon>
        <taxon>Gunneridae</taxon>
        <taxon>Pentapetalae</taxon>
        <taxon>rosids</taxon>
        <taxon>fabids</taxon>
        <taxon>Malpighiales</taxon>
        <taxon>Salicaceae</taxon>
        <taxon>Saliceae</taxon>
        <taxon>Populus</taxon>
    </lineage>
</organism>
<evidence type="ECO:0000313" key="2">
    <source>
        <dbReference type="Proteomes" id="UP000309997"/>
    </source>
</evidence>
<dbReference type="EMBL" id="RCHU02000011">
    <property type="protein sequence ID" value="KAL3577302.1"/>
    <property type="molecule type" value="Genomic_DNA"/>
</dbReference>
<sequence>MGKKSTLITVDDNEGSEYPGNPYVISGCVRGGYIAVIHKPDGVHACSTTNIFQGKQATHNSVDNEGMGNQIDRNPLAVSQNCNPGT</sequence>
<gene>
    <name evidence="1" type="ORF">D5086_022585</name>
</gene>
<comment type="caution">
    <text evidence="1">The sequence shown here is derived from an EMBL/GenBank/DDBJ whole genome shotgun (WGS) entry which is preliminary data.</text>
</comment>
<keyword evidence="2" id="KW-1185">Reference proteome</keyword>
<dbReference type="Proteomes" id="UP000309997">
    <property type="component" value="Unassembled WGS sequence"/>
</dbReference>
<evidence type="ECO:0000313" key="1">
    <source>
        <dbReference type="EMBL" id="KAL3577302.1"/>
    </source>
</evidence>
<accession>A0ACC4BFF7</accession>
<proteinExistence type="predicted"/>
<reference evidence="1 2" key="1">
    <citation type="journal article" date="2024" name="Plant Biotechnol. J.">
        <title>Genome and CRISPR/Cas9 system of a widespread forest tree (Populus alba) in the world.</title>
        <authorList>
            <person name="Liu Y.J."/>
            <person name="Jiang P.F."/>
            <person name="Han X.M."/>
            <person name="Li X.Y."/>
            <person name="Wang H.M."/>
            <person name="Wang Y.J."/>
            <person name="Wang X.X."/>
            <person name="Zeng Q.Y."/>
        </authorList>
    </citation>
    <scope>NUCLEOTIDE SEQUENCE [LARGE SCALE GENOMIC DNA]</scope>
    <source>
        <strain evidence="2">cv. PAL-ZL1</strain>
    </source>
</reference>
<protein>
    <submittedName>
        <fullName evidence="1">Uncharacterized protein</fullName>
    </submittedName>
</protein>
<name>A0ACC4BFF7_POPAL</name>